<comment type="similarity">
    <text evidence="1 5">Belongs to the type-B carboxylesterase/lipase family.</text>
</comment>
<evidence type="ECO:0000256" key="3">
    <source>
        <dbReference type="ARBA" id="ARBA00022801"/>
    </source>
</evidence>
<dbReference type="Pfam" id="PF00135">
    <property type="entry name" value="COesterase"/>
    <property type="match status" value="1"/>
</dbReference>
<keyword evidence="4" id="KW-0325">Glycoprotein</keyword>
<dbReference type="SUPFAM" id="SSF53474">
    <property type="entry name" value="alpha/beta-Hydrolases"/>
    <property type="match status" value="1"/>
</dbReference>
<feature type="chain" id="PRO_5035964531" description="Carboxylic ester hydrolase" evidence="5">
    <location>
        <begin position="21"/>
        <end position="593"/>
    </location>
</feature>
<evidence type="ECO:0000313" key="8">
    <source>
        <dbReference type="Proteomes" id="UP000494165"/>
    </source>
</evidence>
<reference evidence="7 8" key="1">
    <citation type="submission" date="2020-04" db="EMBL/GenBank/DDBJ databases">
        <authorList>
            <person name="Alioto T."/>
            <person name="Alioto T."/>
            <person name="Gomez Garrido J."/>
        </authorList>
    </citation>
    <scope>NUCLEOTIDE SEQUENCE [LARGE SCALE GENOMIC DNA]</scope>
</reference>
<dbReference type="PANTHER" id="PTHR43142:SF1">
    <property type="entry name" value="CARBOXYLIC ESTER HYDROLASE"/>
    <property type="match status" value="1"/>
</dbReference>
<keyword evidence="5" id="KW-0732">Signal</keyword>
<sequence>MANPKIVCFLALSVFAFSEGAVVEIPGLGRVEGTATLTKWSLQQVFEFRAIPYAKSPSGTGRFKHAEKIGPWTDTKNATQYGQACPQPGYSAPATTLYGQFLSHDEATLARRATGDEEDCLTLDVYSKRLGSSPSDLKPVFVAIHGGSFLYGMSSSLKPGFLLDEHDIVLVVPQYRLGPLGFLNFRTSEAPGNMGLSDLVLALEWVRDNIRPFGGDPSKVTIGGNSAGGASASHLMLSSKARGLFHQIIPQSGPATAFWALDKVSDDVPSTALANEAGCQGTASQLIACLKLKSVTEVMMAYIKYAQKEYFKGELGMKNSMPVIDGEVIAKDPLISLENGEFDAIPALVTIVKHEGIFTLDLIFQTFLTPNNFTSNATYLREDLIPDYLRQIGVNDYTKVLTDAILAKYIEAADIGNFTKMTPGLIDFTGALSHKGPSFTQAHSHASKANTYILSFDYFGEHTTHDDTETSVPIPGGITHSDELIYLYPREGRELNEEDTKIAKLMTKIFANFIISGNPSSTPLEGVPEWPRLTGLQRHVMSIRNGQHKLISDYRETYTVARDEGLVYTNSAHNAQSIAFLALLAAAAGALFH</sequence>
<dbReference type="PROSITE" id="PS00122">
    <property type="entry name" value="CARBOXYLESTERASE_B_1"/>
    <property type="match status" value="1"/>
</dbReference>
<keyword evidence="2" id="KW-0719">Serine esterase</keyword>
<name>A0A8S1CKS8_9INSE</name>
<dbReference type="OrthoDB" id="3200163at2759"/>
<keyword evidence="8" id="KW-1185">Reference proteome</keyword>
<feature type="domain" description="Carboxylesterase type B" evidence="6">
    <location>
        <begin position="21"/>
        <end position="552"/>
    </location>
</feature>
<comment type="caution">
    <text evidence="7">The sequence shown here is derived from an EMBL/GenBank/DDBJ whole genome shotgun (WGS) entry which is preliminary data.</text>
</comment>
<organism evidence="7 8">
    <name type="scientific">Cloeon dipterum</name>
    <dbReference type="NCBI Taxonomy" id="197152"/>
    <lineage>
        <taxon>Eukaryota</taxon>
        <taxon>Metazoa</taxon>
        <taxon>Ecdysozoa</taxon>
        <taxon>Arthropoda</taxon>
        <taxon>Hexapoda</taxon>
        <taxon>Insecta</taxon>
        <taxon>Pterygota</taxon>
        <taxon>Palaeoptera</taxon>
        <taxon>Ephemeroptera</taxon>
        <taxon>Pisciforma</taxon>
        <taxon>Baetidae</taxon>
        <taxon>Cloeon</taxon>
    </lineage>
</organism>
<evidence type="ECO:0000256" key="2">
    <source>
        <dbReference type="ARBA" id="ARBA00022487"/>
    </source>
</evidence>
<evidence type="ECO:0000256" key="4">
    <source>
        <dbReference type="ARBA" id="ARBA00023180"/>
    </source>
</evidence>
<dbReference type="EC" id="3.1.1.-" evidence="5"/>
<dbReference type="AlphaFoldDB" id="A0A8S1CKS8"/>
<dbReference type="InterPro" id="IPR029058">
    <property type="entry name" value="AB_hydrolase_fold"/>
</dbReference>
<accession>A0A8S1CKS8</accession>
<evidence type="ECO:0000313" key="7">
    <source>
        <dbReference type="EMBL" id="CAB3370889.1"/>
    </source>
</evidence>
<gene>
    <name evidence="7" type="ORF">CLODIP_2_CD08287</name>
</gene>
<dbReference type="EMBL" id="CADEPI010000056">
    <property type="protein sequence ID" value="CAB3370889.1"/>
    <property type="molecule type" value="Genomic_DNA"/>
</dbReference>
<dbReference type="Gene3D" id="3.40.50.1820">
    <property type="entry name" value="alpha/beta hydrolase"/>
    <property type="match status" value="1"/>
</dbReference>
<dbReference type="PANTHER" id="PTHR43142">
    <property type="entry name" value="CARBOXYLIC ESTER HYDROLASE"/>
    <property type="match status" value="1"/>
</dbReference>
<feature type="signal peptide" evidence="5">
    <location>
        <begin position="1"/>
        <end position="20"/>
    </location>
</feature>
<proteinExistence type="inferred from homology"/>
<dbReference type="GO" id="GO:0052689">
    <property type="term" value="F:carboxylic ester hydrolase activity"/>
    <property type="evidence" value="ECO:0007669"/>
    <property type="project" value="UniProtKB-KW"/>
</dbReference>
<protein>
    <recommendedName>
        <fullName evidence="5">Carboxylic ester hydrolase</fullName>
        <ecNumber evidence="5">3.1.1.-</ecNumber>
    </recommendedName>
</protein>
<keyword evidence="3 5" id="KW-0378">Hydrolase</keyword>
<dbReference type="Proteomes" id="UP000494165">
    <property type="component" value="Unassembled WGS sequence"/>
</dbReference>
<evidence type="ECO:0000256" key="1">
    <source>
        <dbReference type="ARBA" id="ARBA00005964"/>
    </source>
</evidence>
<evidence type="ECO:0000256" key="5">
    <source>
        <dbReference type="RuleBase" id="RU361235"/>
    </source>
</evidence>
<dbReference type="InterPro" id="IPR019826">
    <property type="entry name" value="Carboxylesterase_B_AS"/>
</dbReference>
<evidence type="ECO:0000259" key="6">
    <source>
        <dbReference type="Pfam" id="PF00135"/>
    </source>
</evidence>
<dbReference type="InterPro" id="IPR002018">
    <property type="entry name" value="CarbesteraseB"/>
</dbReference>